<organism evidence="2 3">
    <name type="scientific">Portunus trituberculatus</name>
    <name type="common">Swimming crab</name>
    <name type="synonym">Neptunus trituberculatus</name>
    <dbReference type="NCBI Taxonomy" id="210409"/>
    <lineage>
        <taxon>Eukaryota</taxon>
        <taxon>Metazoa</taxon>
        <taxon>Ecdysozoa</taxon>
        <taxon>Arthropoda</taxon>
        <taxon>Crustacea</taxon>
        <taxon>Multicrustacea</taxon>
        <taxon>Malacostraca</taxon>
        <taxon>Eumalacostraca</taxon>
        <taxon>Eucarida</taxon>
        <taxon>Decapoda</taxon>
        <taxon>Pleocyemata</taxon>
        <taxon>Brachyura</taxon>
        <taxon>Eubrachyura</taxon>
        <taxon>Portunoidea</taxon>
        <taxon>Portunidae</taxon>
        <taxon>Portuninae</taxon>
        <taxon>Portunus</taxon>
    </lineage>
</organism>
<comment type="caution">
    <text evidence="2">The sequence shown here is derived from an EMBL/GenBank/DDBJ whole genome shotgun (WGS) entry which is preliminary data.</text>
</comment>
<gene>
    <name evidence="2" type="ORF">E2C01_090228</name>
</gene>
<reference evidence="2 3" key="1">
    <citation type="submission" date="2019-05" db="EMBL/GenBank/DDBJ databases">
        <title>Another draft genome of Portunus trituberculatus and its Hox gene families provides insights of decapod evolution.</title>
        <authorList>
            <person name="Jeong J.-H."/>
            <person name="Song I."/>
            <person name="Kim S."/>
            <person name="Choi T."/>
            <person name="Kim D."/>
            <person name="Ryu S."/>
            <person name="Kim W."/>
        </authorList>
    </citation>
    <scope>NUCLEOTIDE SEQUENCE [LARGE SCALE GENOMIC DNA]</scope>
    <source>
        <tissue evidence="2">Muscle</tissue>
    </source>
</reference>
<sequence length="70" mass="7205">MPASALPTPRTSSTTSPSGETGGKEGDRLVIGYIVLGNHGCVYELKVSCEGGASGAFRVRQVLRCVCCCA</sequence>
<evidence type="ECO:0000313" key="3">
    <source>
        <dbReference type="Proteomes" id="UP000324222"/>
    </source>
</evidence>
<dbReference type="Proteomes" id="UP000324222">
    <property type="component" value="Unassembled WGS sequence"/>
</dbReference>
<dbReference type="AlphaFoldDB" id="A0A5B7JKC9"/>
<evidence type="ECO:0000256" key="1">
    <source>
        <dbReference type="SAM" id="MobiDB-lite"/>
    </source>
</evidence>
<feature type="region of interest" description="Disordered" evidence="1">
    <location>
        <begin position="1"/>
        <end position="25"/>
    </location>
</feature>
<protein>
    <submittedName>
        <fullName evidence="2">Uncharacterized protein</fullName>
    </submittedName>
</protein>
<evidence type="ECO:0000313" key="2">
    <source>
        <dbReference type="EMBL" id="MPC95035.1"/>
    </source>
</evidence>
<dbReference type="EMBL" id="VSRR010100795">
    <property type="protein sequence ID" value="MPC95035.1"/>
    <property type="molecule type" value="Genomic_DNA"/>
</dbReference>
<name>A0A5B7JKC9_PORTR</name>
<keyword evidence="3" id="KW-1185">Reference proteome</keyword>
<accession>A0A5B7JKC9</accession>
<proteinExistence type="predicted"/>
<feature type="compositionally biased region" description="Low complexity" evidence="1">
    <location>
        <begin position="1"/>
        <end position="18"/>
    </location>
</feature>